<evidence type="ECO:0000313" key="3">
    <source>
        <dbReference type="EMBL" id="SIO10633.1"/>
    </source>
</evidence>
<keyword evidence="1" id="KW-0663">Pyridoxal phosphate</keyword>
<accession>A0A1N6GSZ7</accession>
<sequence length="404" mass="43536">MTTAAPTALAFADGSPASTGWTLSDTALHTNHGSFGAVPRRVQEEQNRLRAVMDAGPVDWFSTLPARVGDARRAIAAIIGTAEEHTALVPNASAGASVVYNSLAARPGAEIVVTDHGYGAVTMGAERAARRWGGRVVTARVPLDANPAEAHERIMGACTDATRLIVIDHITSATARFLPVREVAASARQRGITTLVDGAHVPGLYDAPLDGLECDVWVGNLHKFACSPRGAAVLVARGELRHELFPLIDSWGAPYPFPERFDTQGTLDQTSYLAAPDSYAFIDEHWGWPAVRAYMTELADYAETLIAEAFAERTGESHRVDVGAPVNALRLVRLPDGLARTHPEADALRDRVVREFGVEAAFTSFDGVGYYRLSTHAYNTARDFEAFVDRLVPTLCELAAEAHR</sequence>
<evidence type="ECO:0000259" key="2">
    <source>
        <dbReference type="Pfam" id="PF00266"/>
    </source>
</evidence>
<dbReference type="InterPro" id="IPR015421">
    <property type="entry name" value="PyrdxlP-dep_Trfase_major"/>
</dbReference>
<dbReference type="RefSeq" id="WP_074260923.1">
    <property type="nucleotide sequence ID" value="NZ_FSRJ01000003.1"/>
</dbReference>
<gene>
    <name evidence="3" type="ORF">SAMN05443544_2844</name>
</gene>
<dbReference type="InterPro" id="IPR000192">
    <property type="entry name" value="Aminotrans_V_dom"/>
</dbReference>
<proteinExistence type="predicted"/>
<organism evidence="3 4">
    <name type="scientific">Agromyces cerinus subsp. cerinus</name>
    <dbReference type="NCBI Taxonomy" id="232089"/>
    <lineage>
        <taxon>Bacteria</taxon>
        <taxon>Bacillati</taxon>
        <taxon>Actinomycetota</taxon>
        <taxon>Actinomycetes</taxon>
        <taxon>Micrococcales</taxon>
        <taxon>Microbacteriaceae</taxon>
        <taxon>Agromyces</taxon>
    </lineage>
</organism>
<evidence type="ECO:0000256" key="1">
    <source>
        <dbReference type="ARBA" id="ARBA00022898"/>
    </source>
</evidence>
<dbReference type="Gene3D" id="3.90.1150.10">
    <property type="entry name" value="Aspartate Aminotransferase, domain 1"/>
    <property type="match status" value="1"/>
</dbReference>
<dbReference type="EMBL" id="FSRJ01000003">
    <property type="protein sequence ID" value="SIO10633.1"/>
    <property type="molecule type" value="Genomic_DNA"/>
</dbReference>
<feature type="domain" description="Aminotransferase class V" evidence="2">
    <location>
        <begin position="67"/>
        <end position="248"/>
    </location>
</feature>
<dbReference type="PANTHER" id="PTHR43092">
    <property type="entry name" value="L-CYSTEINE DESULFHYDRASE"/>
    <property type="match status" value="1"/>
</dbReference>
<dbReference type="Gene3D" id="3.40.640.10">
    <property type="entry name" value="Type I PLP-dependent aspartate aminotransferase-like (Major domain)"/>
    <property type="match status" value="1"/>
</dbReference>
<dbReference type="SUPFAM" id="SSF53383">
    <property type="entry name" value="PLP-dependent transferases"/>
    <property type="match status" value="1"/>
</dbReference>
<keyword evidence="4" id="KW-1185">Reference proteome</keyword>
<dbReference type="Proteomes" id="UP000184699">
    <property type="component" value="Unassembled WGS sequence"/>
</dbReference>
<name>A0A1N6GSZ7_9MICO</name>
<protein>
    <submittedName>
        <fullName evidence="3">Isopenicillin-N epimerase</fullName>
    </submittedName>
</protein>
<reference evidence="4" key="1">
    <citation type="submission" date="2016-11" db="EMBL/GenBank/DDBJ databases">
        <authorList>
            <person name="Varghese N."/>
            <person name="Submissions S."/>
        </authorList>
    </citation>
    <scope>NUCLEOTIDE SEQUENCE [LARGE SCALE GENOMIC DNA]</scope>
    <source>
        <strain evidence="4">DSM 8595</strain>
    </source>
</reference>
<dbReference type="OrthoDB" id="250246at2"/>
<dbReference type="InterPro" id="IPR015422">
    <property type="entry name" value="PyrdxlP-dep_Trfase_small"/>
</dbReference>
<evidence type="ECO:0000313" key="4">
    <source>
        <dbReference type="Proteomes" id="UP000184699"/>
    </source>
</evidence>
<dbReference type="AlphaFoldDB" id="A0A1N6GSZ7"/>
<dbReference type="Pfam" id="PF00266">
    <property type="entry name" value="Aminotran_5"/>
    <property type="match status" value="1"/>
</dbReference>
<dbReference type="InterPro" id="IPR015424">
    <property type="entry name" value="PyrdxlP-dep_Trfase"/>
</dbReference>
<dbReference type="PANTHER" id="PTHR43092:SF2">
    <property type="entry name" value="HERCYNYLCYSTEINE SULFOXIDE LYASE"/>
    <property type="match status" value="1"/>
</dbReference>
<dbReference type="STRING" id="232089.SAMN05443544_2844"/>